<evidence type="ECO:0000313" key="5">
    <source>
        <dbReference type="Proteomes" id="UP000182658"/>
    </source>
</evidence>
<feature type="region of interest" description="Disordered" evidence="2">
    <location>
        <begin position="97"/>
        <end position="165"/>
    </location>
</feature>
<evidence type="ECO:0000256" key="2">
    <source>
        <dbReference type="SAM" id="MobiDB-lite"/>
    </source>
</evidence>
<dbReference type="Pfam" id="PF10342">
    <property type="entry name" value="Kre9_KNH"/>
    <property type="match status" value="1"/>
</dbReference>
<gene>
    <name evidence="4" type="ORF">CONLIGDRAFT_636426</name>
</gene>
<reference evidence="4 5" key="1">
    <citation type="submission" date="2016-10" db="EMBL/GenBank/DDBJ databases">
        <title>Draft genome sequence of Coniochaeta ligniaria NRRL30616, a lignocellulolytic fungus for bioabatement of inhibitors in plant biomass hydrolysates.</title>
        <authorList>
            <consortium name="DOE Joint Genome Institute"/>
            <person name="Jimenez D.J."/>
            <person name="Hector R.E."/>
            <person name="Riley R."/>
            <person name="Sun H."/>
            <person name="Grigoriev I.V."/>
            <person name="Van Elsas J.D."/>
            <person name="Nichols N.N."/>
        </authorList>
    </citation>
    <scope>NUCLEOTIDE SEQUENCE [LARGE SCALE GENOMIC DNA]</scope>
    <source>
        <strain evidence="4 5">NRRL 30616</strain>
    </source>
</reference>
<evidence type="ECO:0000256" key="1">
    <source>
        <dbReference type="ARBA" id="ARBA00022729"/>
    </source>
</evidence>
<accession>A0A1J7ICE0</accession>
<feature type="compositionally biased region" description="Low complexity" evidence="2">
    <location>
        <begin position="97"/>
        <end position="163"/>
    </location>
</feature>
<sequence length="193" mass="19388">MVTSPTKDQKVDFSSSIDIVWTSVSTDPSTFDLVLVDQTNMVPIPIKTGVKTSDNKYTLTNFVATPGSAYKFNFLSTDPLNTGILAQSQTFEIIKSGGASTSDSSSSTSTTTTSSSTGTGVAAGGSDSTSTTLSTKTTTSGTPSKTGSAAASDTANASSSATTPVKSGNAAVALNGKTFGVAGSVFAGLLMLF</sequence>
<dbReference type="OrthoDB" id="5316007at2759"/>
<dbReference type="InterPro" id="IPR052479">
    <property type="entry name" value="GPI-anchor_Adhesion_Reg"/>
</dbReference>
<keyword evidence="5" id="KW-1185">Reference proteome</keyword>
<dbReference type="EMBL" id="KV875102">
    <property type="protein sequence ID" value="OIW25375.1"/>
    <property type="molecule type" value="Genomic_DNA"/>
</dbReference>
<keyword evidence="1" id="KW-0732">Signal</keyword>
<dbReference type="STRING" id="1408157.A0A1J7ICE0"/>
<dbReference type="PANTHER" id="PTHR35185:SF1">
    <property type="entry name" value="UPF0619 GPI-ANCHORED MEMBRANE PROTEIN C1322.10"/>
    <property type="match status" value="1"/>
</dbReference>
<evidence type="ECO:0000313" key="4">
    <source>
        <dbReference type="EMBL" id="OIW25375.1"/>
    </source>
</evidence>
<name>A0A1J7ICE0_9PEZI</name>
<organism evidence="4 5">
    <name type="scientific">Coniochaeta ligniaria NRRL 30616</name>
    <dbReference type="NCBI Taxonomy" id="1408157"/>
    <lineage>
        <taxon>Eukaryota</taxon>
        <taxon>Fungi</taxon>
        <taxon>Dikarya</taxon>
        <taxon>Ascomycota</taxon>
        <taxon>Pezizomycotina</taxon>
        <taxon>Sordariomycetes</taxon>
        <taxon>Sordariomycetidae</taxon>
        <taxon>Coniochaetales</taxon>
        <taxon>Coniochaetaceae</taxon>
        <taxon>Coniochaeta</taxon>
    </lineage>
</organism>
<feature type="domain" description="Yeast cell wall synthesis Kre9/Knh1-like N-terminal" evidence="3">
    <location>
        <begin position="4"/>
        <end position="93"/>
    </location>
</feature>
<dbReference type="PANTHER" id="PTHR35185">
    <property type="entry name" value="SERINE/THREONINE-RICH PROTEIN ADG2-RELATED"/>
    <property type="match status" value="1"/>
</dbReference>
<dbReference type="InParanoid" id="A0A1J7ICE0"/>
<dbReference type="Proteomes" id="UP000182658">
    <property type="component" value="Unassembled WGS sequence"/>
</dbReference>
<protein>
    <recommendedName>
        <fullName evidence="3">Yeast cell wall synthesis Kre9/Knh1-like N-terminal domain-containing protein</fullName>
    </recommendedName>
</protein>
<proteinExistence type="predicted"/>
<dbReference type="AlphaFoldDB" id="A0A1J7ICE0"/>
<dbReference type="InterPro" id="IPR018466">
    <property type="entry name" value="Kre9/Knh1-like_N"/>
</dbReference>
<evidence type="ECO:0000259" key="3">
    <source>
        <dbReference type="Pfam" id="PF10342"/>
    </source>
</evidence>